<dbReference type="InterPro" id="IPR029058">
    <property type="entry name" value="AB_hydrolase_fold"/>
</dbReference>
<dbReference type="Proteomes" id="UP000275408">
    <property type="component" value="Unassembled WGS sequence"/>
</dbReference>
<name>A0A3M6TEU2_POCDA</name>
<dbReference type="STRING" id="46731.A0A3M6TEU2"/>
<dbReference type="InterPro" id="IPR050585">
    <property type="entry name" value="Xaa-Pro_dipeptidyl-ppase/CocE"/>
</dbReference>
<proteinExistence type="predicted"/>
<dbReference type="Pfam" id="PF00326">
    <property type="entry name" value="Peptidase_S9"/>
    <property type="match status" value="1"/>
</dbReference>
<dbReference type="PANTHER" id="PTHR43056:SF5">
    <property type="entry name" value="PEPTIDASE S9 PROLYL OLIGOPEPTIDASE CATALYTIC DOMAIN-CONTAINING PROTEIN"/>
    <property type="match status" value="1"/>
</dbReference>
<protein>
    <recommendedName>
        <fullName evidence="1">Peptidase S9 prolyl oligopeptidase catalytic domain-containing protein</fullName>
    </recommendedName>
</protein>
<dbReference type="GO" id="GO:0008236">
    <property type="term" value="F:serine-type peptidase activity"/>
    <property type="evidence" value="ECO:0007669"/>
    <property type="project" value="InterPro"/>
</dbReference>
<dbReference type="EMBL" id="RCHS01003769">
    <property type="protein sequence ID" value="RMX39848.1"/>
    <property type="molecule type" value="Genomic_DNA"/>
</dbReference>
<keyword evidence="3" id="KW-1185">Reference proteome</keyword>
<dbReference type="AlphaFoldDB" id="A0A3M6TEU2"/>
<sequence>MAESTAPYGSWQSKISSTTVVSESRSIMEVRIDPFQEDKVFWSEMRPEEEGRYVICCWSGGLESITPDGFSSRTLVHEYGGGAFFVHKYRIYFSNYEDQRMYCQKIKKSGTEPVPITPKHKAWRYADGAMYKKNIVVCVREDHEVLSEGAEEAQNTVVSINRKKKEQVVLVSGANFYSTPRVSKNGTMAWVQWNHPNMPWDDTELWLAEISSDGDSLKEDTKRKVAGGVGISVMLPKWSPDDKLLYIHDKTNWWNLYQLDDDDKETKTYGFEDKYKYQILRTSILRIVWQTELACLKPSGEKQDIKIKEDDYKAFAKLEYSPDGKYAYMVAGGPQTFAKLIKLDLKSGKSSVIRESHGALDIDGYISVPQEVSWDTRDGAKAYGYYYPPQNKDYQGPDDETPPLLVKVHGGPTSACSPVLDLNKQFVTSRGFAVLDVNYRGSTGFGRKFRDALKTNWGLIDVQDCCDGALYLAKEGKVDGKRLTIDGGSAGGFVALSALTFHKDFSAGTSNYGVSDISALAENTHKFESHYTETLVGPYPEDKATYEERSPVYHASECKAALAMFQGSEDKIVPPEQSEKMYDAVKHNGVPVAYKVFEGEQHGFRKAENIKFSIDGEFYFYSKVFKFDAPGIQVDLEIENLPEEES</sequence>
<comment type="caution">
    <text evidence="2">The sequence shown here is derived from an EMBL/GenBank/DDBJ whole genome shotgun (WGS) entry which is preliminary data.</text>
</comment>
<dbReference type="Gene3D" id="3.40.50.1820">
    <property type="entry name" value="alpha/beta hydrolase"/>
    <property type="match status" value="1"/>
</dbReference>
<evidence type="ECO:0000313" key="2">
    <source>
        <dbReference type="EMBL" id="RMX39848.1"/>
    </source>
</evidence>
<accession>A0A3M6TEU2</accession>
<dbReference type="GO" id="GO:0006508">
    <property type="term" value="P:proteolysis"/>
    <property type="evidence" value="ECO:0007669"/>
    <property type="project" value="InterPro"/>
</dbReference>
<gene>
    <name evidence="2" type="ORF">pdam_00013452</name>
</gene>
<dbReference type="SUPFAM" id="SSF53474">
    <property type="entry name" value="alpha/beta-Hydrolases"/>
    <property type="match status" value="1"/>
</dbReference>
<feature type="domain" description="Peptidase S9 prolyl oligopeptidase catalytic" evidence="1">
    <location>
        <begin position="420"/>
        <end position="626"/>
    </location>
</feature>
<reference evidence="2 3" key="1">
    <citation type="journal article" date="2018" name="Sci. Rep.">
        <title>Comparative analysis of the Pocillopora damicornis genome highlights role of immune system in coral evolution.</title>
        <authorList>
            <person name="Cunning R."/>
            <person name="Bay R.A."/>
            <person name="Gillette P."/>
            <person name="Baker A.C."/>
            <person name="Traylor-Knowles N."/>
        </authorList>
    </citation>
    <scope>NUCLEOTIDE SEQUENCE [LARGE SCALE GENOMIC DNA]</scope>
    <source>
        <strain evidence="2">RSMAS</strain>
        <tissue evidence="2">Whole animal</tissue>
    </source>
</reference>
<evidence type="ECO:0000313" key="3">
    <source>
        <dbReference type="Proteomes" id="UP000275408"/>
    </source>
</evidence>
<dbReference type="OrthoDB" id="416344at2759"/>
<dbReference type="InterPro" id="IPR001375">
    <property type="entry name" value="Peptidase_S9_cat"/>
</dbReference>
<organism evidence="2 3">
    <name type="scientific">Pocillopora damicornis</name>
    <name type="common">Cauliflower coral</name>
    <name type="synonym">Millepora damicornis</name>
    <dbReference type="NCBI Taxonomy" id="46731"/>
    <lineage>
        <taxon>Eukaryota</taxon>
        <taxon>Metazoa</taxon>
        <taxon>Cnidaria</taxon>
        <taxon>Anthozoa</taxon>
        <taxon>Hexacorallia</taxon>
        <taxon>Scleractinia</taxon>
        <taxon>Astrocoeniina</taxon>
        <taxon>Pocilloporidae</taxon>
        <taxon>Pocillopora</taxon>
    </lineage>
</organism>
<dbReference type="PANTHER" id="PTHR43056">
    <property type="entry name" value="PEPTIDASE S9 PROLYL OLIGOPEPTIDASE"/>
    <property type="match status" value="1"/>
</dbReference>
<dbReference type="SUPFAM" id="SSF82171">
    <property type="entry name" value="DPP6 N-terminal domain-like"/>
    <property type="match status" value="1"/>
</dbReference>
<evidence type="ECO:0000259" key="1">
    <source>
        <dbReference type="Pfam" id="PF00326"/>
    </source>
</evidence>